<feature type="domain" description="Teneurin-like YD-shell" evidence="4">
    <location>
        <begin position="1645"/>
        <end position="1840"/>
    </location>
</feature>
<sequence length="2102" mass="220289">MRRPSVLLASTLTTVATTIALVATNLSLAPPAEAAVKVKAPAVQREDPLPHTAVQTGVLSPAGRPARHPRTDTVWPQAATGSVDVAPAAQGSTAKGSTAARRAQPMRVGATPVLVGADRGGAGRAYRASVASHQQAVRAGLTGVMFSVDSADSADSAGESRTVGIDYSSFAHAAGADFGNRLTLVALPDCALTTPEVPACQTQRPLRTVNDGQQQSLTAVAPASTTTFAAVAAPSGSNGTFAASSLAASGTWAVSGSSGSYAWQYPVPVPASPGGGPAEPKVEIAYNSGSIDGLNSATNNQSSAYGEGWDYQPGYVERTYRSCSDDTSLPDAQQTGDLCWEDDVITLVLNGKSTALVRDDSTGDWHPAQDDGERVEKLSGADNGARNGEYWKITTADGTQYFFGRDVLPGGTAADATDSVSTVPVYGAHAGDPCYDSSGFGASRCLQAWRWNLDYVEDTHNNAAAYYYNTETNYYGADKGTDPVKYTRASYLSRIDYGLRNAGGSIYGSAAPERVVFDAAERCEPTDTFDCDASKFNATNASHWPDTPQDQDCDATGACDTHSPTFWSRKRITTIRTQVSSGAGYDDVDTIKLGQSFPTEGDPELGLDSITRTGTAADGSKVTLPPITFLSQLKANRVYGYNGQPEMLHWRLTQVNTETGQIITVHYSGDDDQVGRAKPLCTASTVPSDPSQDTSECFPVYWTSPGSQDPILDYFHKYVVTEIDVVDRNAISPTRMTTYTYVGNPAWHFDDNEVVKPKNRTYGQFRGYGTVETRTGNPNSTSNGVADKWTLSKATYLRGMNGDRLPGGGKRSVTVTDSLGTSYPDDNPLSDTALEVRTFLGDTATQVDSTITDREVVATTATRARTGMEDQQATVVRATTTRKIVNLAAGGTTTVTTASTFDKYGRLAQESETGTGLAAKCTRTSYAQDTSSWTMTRPSQTQVSAQACPALGTALSGVLSDARRYYDGSSTLGELTGAGNPTTVLTATDSGHFAKVTQAFDVLGRVTASTVYTSAADTTGRTTRTVYTPAVGGPVTEIDTVNALNQTSRSVVDPARGVPLHNVDVGGLVTDAAYDALGRLTAVWYPGQAKATDPASITYAYQVDPTAPLAVTTKTLVDNGVAAAYRTSVSLYDGFANLRQTQTDAANGGRVLTDSYTDSHGWAIRTNNRWYTTGAPSTTLITTADGGIDSRTLVTYDGAGRQVQSTEYKGTTAGAVTKTIYGGDRVTIVPPAGGVTTTKISDPRGQTIEMDRWTVAPTITGSVVSGGTAQRTTYHYDAKGRQDSVTNATGTTLATTWTSTFDMAGRVVSKTDPDAGASSTTYDDAGDVTSTTDAKQQTLAFVYDPLGRKIETHSGTASGTLLASWEFDTLMAGKLTKSTRYAASGNVTIASSGFDSAGNQKGTTTSLSEPGFLGSYTTSYTWSSTHLMTSQTLPSTVTSGGGVAAETIRYAYDAAGNPASTTGINAYVSASSYSPYGESNQYTLGVNTLTGWLTYTRDAQTRRITGVNLSGQTAPSQLENVAYTYDLYGNVTRTVDTQGASGAAVETQCFSYDAVAVLTQAWSSTDSCATNPTTLGNNTKVGGPQKFWTTWTVDGAGNRTKQVQHAVPGSTTPDVTATYTMASAGHLHALSGISTKVGTATPTTAAYGYDANGNMTARAGQAIAYDAEQQVSSVTVGTSTSSYVYDADGNQVLRRDGGTTTLFLPNQEITYTAATNVTNVVKYYTHNGTVVALRVNRNNPTYLMSDLHGSKQVSVNPSTWAVTRRYLDPYGNALGTVTGGTWQDQHGFLDKPRSSLTSLTDVGARKYDASLGRFISVDPMLEISSPPQLNGYNYAGNNPVNNTDPTGMMFPPDFGPSSSSSSTGGSSSASTPSSPSAGGSTPSKDYTTRHNEAVAWAMVIISAQIEAVGGDLSGLRPSTMVPGGSKKGNGNNGYADITYDDGQTIFVWEVKSAGQAAKATPEATWYASKLRIANPDRSVELGWSIGGPHQNPANGDDVTGTGPGAIVYNNGPEKPMPKRVPRPVPVPAPDRVPIRVPQPTPVEPPSAPAGGDDGGHWWDPPGWLAPVAGGALIVGGGLACATGVLCEIGAPVIIGGGALAAG</sequence>
<feature type="region of interest" description="Disordered" evidence="2">
    <location>
        <begin position="1987"/>
        <end position="2020"/>
    </location>
</feature>
<feature type="compositionally biased region" description="Low complexity" evidence="2">
    <location>
        <begin position="1855"/>
        <end position="1883"/>
    </location>
</feature>
<dbReference type="EMBL" id="BAAAPB010000001">
    <property type="protein sequence ID" value="GAA1955720.1"/>
    <property type="molecule type" value="Genomic_DNA"/>
</dbReference>
<feature type="compositionally biased region" description="Polar residues" evidence="2">
    <location>
        <begin position="1828"/>
        <end position="1845"/>
    </location>
</feature>
<dbReference type="Pfam" id="PF05593">
    <property type="entry name" value="RHS_repeat"/>
    <property type="match status" value="1"/>
</dbReference>
<feature type="signal peptide" evidence="3">
    <location>
        <begin position="1"/>
        <end position="34"/>
    </location>
</feature>
<dbReference type="Proteomes" id="UP001500571">
    <property type="component" value="Unassembled WGS sequence"/>
</dbReference>
<dbReference type="InterPro" id="IPR006530">
    <property type="entry name" value="YD"/>
</dbReference>
<evidence type="ECO:0000313" key="5">
    <source>
        <dbReference type="EMBL" id="GAA1955720.1"/>
    </source>
</evidence>
<keyword evidence="3" id="KW-0732">Signal</keyword>
<evidence type="ECO:0000259" key="4">
    <source>
        <dbReference type="Pfam" id="PF25023"/>
    </source>
</evidence>
<comment type="caution">
    <text evidence="5">The sequence shown here is derived from an EMBL/GenBank/DDBJ whole genome shotgun (WGS) entry which is preliminary data.</text>
</comment>
<dbReference type="PANTHER" id="PTHR32305:SF17">
    <property type="entry name" value="TRNA NUCLEASE WAPA"/>
    <property type="match status" value="1"/>
</dbReference>
<dbReference type="Pfam" id="PF25023">
    <property type="entry name" value="TEN_YD-shell"/>
    <property type="match status" value="1"/>
</dbReference>
<evidence type="ECO:0000313" key="6">
    <source>
        <dbReference type="Proteomes" id="UP001500571"/>
    </source>
</evidence>
<keyword evidence="1" id="KW-0677">Repeat</keyword>
<evidence type="ECO:0000256" key="2">
    <source>
        <dbReference type="SAM" id="MobiDB-lite"/>
    </source>
</evidence>
<dbReference type="RefSeq" id="WP_344043741.1">
    <property type="nucleotide sequence ID" value="NZ_BAAAPB010000001.1"/>
</dbReference>
<gene>
    <name evidence="5" type="ORF">GCM10009798_13700</name>
</gene>
<feature type="region of interest" description="Disordered" evidence="2">
    <location>
        <begin position="360"/>
        <end position="381"/>
    </location>
</feature>
<dbReference type="InterPro" id="IPR050708">
    <property type="entry name" value="T6SS_VgrG/RHS"/>
</dbReference>
<feature type="chain" id="PRO_5045510861" evidence="3">
    <location>
        <begin position="35"/>
        <end position="2102"/>
    </location>
</feature>
<accession>A0ABP5C3X3</accession>
<dbReference type="NCBIfam" id="TIGR01643">
    <property type="entry name" value="YD_repeat_2x"/>
    <property type="match status" value="1"/>
</dbReference>
<feature type="region of interest" description="Disordered" evidence="2">
    <location>
        <begin position="81"/>
        <end position="104"/>
    </location>
</feature>
<dbReference type="InterPro" id="IPR031325">
    <property type="entry name" value="RHS_repeat"/>
</dbReference>
<name>A0ABP5C3X3_9ACTN</name>
<organism evidence="5 6">
    <name type="scientific">Nocardioides panacihumi</name>
    <dbReference type="NCBI Taxonomy" id="400774"/>
    <lineage>
        <taxon>Bacteria</taxon>
        <taxon>Bacillati</taxon>
        <taxon>Actinomycetota</taxon>
        <taxon>Actinomycetes</taxon>
        <taxon>Propionibacteriales</taxon>
        <taxon>Nocardioidaceae</taxon>
        <taxon>Nocardioides</taxon>
    </lineage>
</organism>
<evidence type="ECO:0000256" key="1">
    <source>
        <dbReference type="ARBA" id="ARBA00022737"/>
    </source>
</evidence>
<dbReference type="PANTHER" id="PTHR32305">
    <property type="match status" value="1"/>
</dbReference>
<feature type="region of interest" description="Disordered" evidence="2">
    <location>
        <begin position="2034"/>
        <end position="2053"/>
    </location>
</feature>
<proteinExistence type="predicted"/>
<keyword evidence="6" id="KW-1185">Reference proteome</keyword>
<feature type="compositionally biased region" description="Basic and acidic residues" evidence="2">
    <location>
        <begin position="360"/>
        <end position="379"/>
    </location>
</feature>
<feature type="region of interest" description="Disordered" evidence="2">
    <location>
        <begin position="1828"/>
        <end position="1886"/>
    </location>
</feature>
<feature type="compositionally biased region" description="Pro residues" evidence="2">
    <location>
        <begin position="2034"/>
        <end position="2047"/>
    </location>
</feature>
<protein>
    <submittedName>
        <fullName evidence="5">RHS repeat-associated core domain-containing protein</fullName>
    </submittedName>
</protein>
<dbReference type="InterPro" id="IPR056823">
    <property type="entry name" value="TEN-like_YD-shell"/>
</dbReference>
<dbReference type="InterPro" id="IPR022385">
    <property type="entry name" value="Rhs_assc_core"/>
</dbReference>
<evidence type="ECO:0000256" key="3">
    <source>
        <dbReference type="SAM" id="SignalP"/>
    </source>
</evidence>
<dbReference type="Gene3D" id="2.180.10.10">
    <property type="entry name" value="RHS repeat-associated core"/>
    <property type="match status" value="1"/>
</dbReference>
<reference evidence="6" key="1">
    <citation type="journal article" date="2019" name="Int. J. Syst. Evol. Microbiol.">
        <title>The Global Catalogue of Microorganisms (GCM) 10K type strain sequencing project: providing services to taxonomists for standard genome sequencing and annotation.</title>
        <authorList>
            <consortium name="The Broad Institute Genomics Platform"/>
            <consortium name="The Broad Institute Genome Sequencing Center for Infectious Disease"/>
            <person name="Wu L."/>
            <person name="Ma J."/>
        </authorList>
    </citation>
    <scope>NUCLEOTIDE SEQUENCE [LARGE SCALE GENOMIC DNA]</scope>
    <source>
        <strain evidence="6">JCM 15309</strain>
    </source>
</reference>
<dbReference type="NCBIfam" id="TIGR03696">
    <property type="entry name" value="Rhs_assc_core"/>
    <property type="match status" value="1"/>
</dbReference>